<evidence type="ECO:0000256" key="2">
    <source>
        <dbReference type="SAM" id="Phobius"/>
    </source>
</evidence>
<reference evidence="3 4" key="1">
    <citation type="journal article" date="2019" name="Int. J. Syst. Evol. Microbiol.">
        <title>Bifidobacterium jacchi sp. nov., isolated from the faeces of a baby common marmoset (Callithrix jacchus).</title>
        <authorList>
            <person name="Modesto M."/>
            <person name="Watanabe K."/>
            <person name="Arita M."/>
            <person name="Satti M."/>
            <person name="Oki K."/>
            <person name="Sciavilla P."/>
            <person name="Patavino C."/>
            <person name="Camma C."/>
            <person name="Michelini S."/>
            <person name="Sgorbati B."/>
            <person name="Mattarelli P."/>
        </authorList>
    </citation>
    <scope>NUCLEOTIDE SEQUENCE [LARGE SCALE GENOMIC DNA]</scope>
    <source>
        <strain evidence="3 4">MRM 9.3</strain>
    </source>
</reference>
<dbReference type="EMBL" id="RQSP01000047">
    <property type="protein sequence ID" value="KAB5605387.1"/>
    <property type="molecule type" value="Genomic_DNA"/>
</dbReference>
<gene>
    <name evidence="3" type="ORF">EHS19_09305</name>
</gene>
<evidence type="ECO:0000313" key="3">
    <source>
        <dbReference type="EMBL" id="KAB5605387.1"/>
    </source>
</evidence>
<feature type="region of interest" description="Disordered" evidence="1">
    <location>
        <begin position="52"/>
        <end position="152"/>
    </location>
</feature>
<sequence>MSSSKHAAQSAEEGMVTVFGRKISKRLLAIIGAVLAVVIVAGVSTAVVTIMNSGETNPSTLVRQADPDADGKPLKGATADTTGKTATSQPGADESGADFNDLVKGSSQSTDQSDKSGNAGKSDEADNTSDSKGLTDKVQDQPQDDSSFGDIH</sequence>
<organism evidence="3 4">
    <name type="scientific">Bifidobacterium jacchi</name>
    <dbReference type="NCBI Taxonomy" id="2490545"/>
    <lineage>
        <taxon>Bacteria</taxon>
        <taxon>Bacillati</taxon>
        <taxon>Actinomycetota</taxon>
        <taxon>Actinomycetes</taxon>
        <taxon>Bifidobacteriales</taxon>
        <taxon>Bifidobacteriaceae</taxon>
        <taxon>Bifidobacterium</taxon>
    </lineage>
</organism>
<feature type="compositionally biased region" description="Polar residues" evidence="1">
    <location>
        <begin position="52"/>
        <end position="62"/>
    </location>
</feature>
<proteinExistence type="predicted"/>
<dbReference type="RefSeq" id="WP_151917476.1">
    <property type="nucleotide sequence ID" value="NZ_RQSP01000047.1"/>
</dbReference>
<keyword evidence="2" id="KW-0812">Transmembrane</keyword>
<feature type="compositionally biased region" description="Low complexity" evidence="1">
    <location>
        <begin position="75"/>
        <end position="87"/>
    </location>
</feature>
<evidence type="ECO:0000256" key="1">
    <source>
        <dbReference type="SAM" id="MobiDB-lite"/>
    </source>
</evidence>
<evidence type="ECO:0000313" key="4">
    <source>
        <dbReference type="Proteomes" id="UP000326336"/>
    </source>
</evidence>
<protein>
    <submittedName>
        <fullName evidence="3">Uncharacterized protein</fullName>
    </submittedName>
</protein>
<dbReference type="Proteomes" id="UP000326336">
    <property type="component" value="Unassembled WGS sequence"/>
</dbReference>
<dbReference type="OrthoDB" id="9925060at2"/>
<keyword evidence="4" id="KW-1185">Reference proteome</keyword>
<accession>A0A5N5RDN2</accession>
<keyword evidence="2" id="KW-0472">Membrane</keyword>
<keyword evidence="2" id="KW-1133">Transmembrane helix</keyword>
<feature type="transmembrane region" description="Helical" evidence="2">
    <location>
        <begin position="27"/>
        <end position="51"/>
    </location>
</feature>
<name>A0A5N5RDN2_9BIFI</name>
<dbReference type="AlphaFoldDB" id="A0A5N5RDN2"/>
<comment type="caution">
    <text evidence="3">The sequence shown here is derived from an EMBL/GenBank/DDBJ whole genome shotgun (WGS) entry which is preliminary data.</text>
</comment>